<gene>
    <name evidence="4" type="primary">rsbV_3</name>
    <name evidence="4" type="ORF">CAE01nite_08830</name>
</gene>
<accession>A0A512D9J0</accession>
<dbReference type="InterPro" id="IPR036513">
    <property type="entry name" value="STAS_dom_sf"/>
</dbReference>
<evidence type="ECO:0000313" key="4">
    <source>
        <dbReference type="EMBL" id="GEO33158.1"/>
    </source>
</evidence>
<sequence>MRGDLDLDASARLRHALADAVGSGFVDLVVDLRAVTFIDSTGLGVLVGALRSTRRRQGHLEVVVCDSRVVRLLRISSLDRVLRVHDDVEAALLPEPRHHPAP</sequence>
<evidence type="ECO:0000256" key="1">
    <source>
        <dbReference type="ARBA" id="ARBA00009013"/>
    </source>
</evidence>
<dbReference type="InterPro" id="IPR002645">
    <property type="entry name" value="STAS_dom"/>
</dbReference>
<evidence type="ECO:0000259" key="3">
    <source>
        <dbReference type="PROSITE" id="PS50801"/>
    </source>
</evidence>
<dbReference type="NCBIfam" id="TIGR00377">
    <property type="entry name" value="ant_ant_sig"/>
    <property type="match status" value="1"/>
</dbReference>
<dbReference type="AlphaFoldDB" id="A0A512D9J0"/>
<dbReference type="PANTHER" id="PTHR33495">
    <property type="entry name" value="ANTI-SIGMA FACTOR ANTAGONIST TM_1081-RELATED-RELATED"/>
    <property type="match status" value="1"/>
</dbReference>
<keyword evidence="5" id="KW-1185">Reference proteome</keyword>
<dbReference type="Pfam" id="PF01740">
    <property type="entry name" value="STAS"/>
    <property type="match status" value="1"/>
</dbReference>
<proteinExistence type="inferred from homology"/>
<evidence type="ECO:0000313" key="5">
    <source>
        <dbReference type="Proteomes" id="UP000321181"/>
    </source>
</evidence>
<dbReference type="EMBL" id="BJYY01000003">
    <property type="protein sequence ID" value="GEO33158.1"/>
    <property type="molecule type" value="Genomic_DNA"/>
</dbReference>
<organism evidence="4 5">
    <name type="scientific">Cellulomonas aerilata</name>
    <dbReference type="NCBI Taxonomy" id="515326"/>
    <lineage>
        <taxon>Bacteria</taxon>
        <taxon>Bacillati</taxon>
        <taxon>Actinomycetota</taxon>
        <taxon>Actinomycetes</taxon>
        <taxon>Micrococcales</taxon>
        <taxon>Cellulomonadaceae</taxon>
        <taxon>Cellulomonas</taxon>
    </lineage>
</organism>
<dbReference type="InterPro" id="IPR003658">
    <property type="entry name" value="Anti-sigma_ant"/>
</dbReference>
<feature type="domain" description="STAS" evidence="3">
    <location>
        <begin position="1"/>
        <end position="95"/>
    </location>
</feature>
<comment type="caution">
    <text evidence="4">The sequence shown here is derived from an EMBL/GenBank/DDBJ whole genome shotgun (WGS) entry which is preliminary data.</text>
</comment>
<reference evidence="4 5" key="1">
    <citation type="submission" date="2019-07" db="EMBL/GenBank/DDBJ databases">
        <title>Whole genome shotgun sequence of Cellulomonas aerilata NBRC 106308.</title>
        <authorList>
            <person name="Hosoyama A."/>
            <person name="Uohara A."/>
            <person name="Ohji S."/>
            <person name="Ichikawa N."/>
        </authorList>
    </citation>
    <scope>NUCLEOTIDE SEQUENCE [LARGE SCALE GENOMIC DNA]</scope>
    <source>
        <strain evidence="4 5">NBRC 106308</strain>
    </source>
</reference>
<comment type="similarity">
    <text evidence="1 2">Belongs to the anti-sigma-factor antagonist family.</text>
</comment>
<dbReference type="Gene3D" id="3.30.750.24">
    <property type="entry name" value="STAS domain"/>
    <property type="match status" value="1"/>
</dbReference>
<dbReference type="SUPFAM" id="SSF52091">
    <property type="entry name" value="SpoIIaa-like"/>
    <property type="match status" value="1"/>
</dbReference>
<dbReference type="PROSITE" id="PS50801">
    <property type="entry name" value="STAS"/>
    <property type="match status" value="1"/>
</dbReference>
<name>A0A512D9J0_9CELL</name>
<dbReference type="Proteomes" id="UP000321181">
    <property type="component" value="Unassembled WGS sequence"/>
</dbReference>
<evidence type="ECO:0000256" key="2">
    <source>
        <dbReference type="RuleBase" id="RU003749"/>
    </source>
</evidence>
<protein>
    <recommendedName>
        <fullName evidence="2">Anti-sigma factor antagonist</fullName>
    </recommendedName>
</protein>
<dbReference type="PANTHER" id="PTHR33495:SF2">
    <property type="entry name" value="ANTI-SIGMA FACTOR ANTAGONIST TM_1081-RELATED"/>
    <property type="match status" value="1"/>
</dbReference>
<dbReference type="CDD" id="cd07043">
    <property type="entry name" value="STAS_anti-anti-sigma_factors"/>
    <property type="match status" value="1"/>
</dbReference>
<dbReference type="GO" id="GO:0043856">
    <property type="term" value="F:anti-sigma factor antagonist activity"/>
    <property type="evidence" value="ECO:0007669"/>
    <property type="project" value="InterPro"/>
</dbReference>